<dbReference type="PANTHER" id="PTHR34011">
    <property type="entry name" value="PHYCOBILISOME 32.1 KDA LINKER POLYPEPTIDE, PHYCOCYANIN-ASSOCIATED, ROD 2-RELATED"/>
    <property type="match status" value="1"/>
</dbReference>
<accession>A0A1E5QEE5</accession>
<name>A0A1E5QEE5_9CYAN</name>
<dbReference type="Pfam" id="PF00427">
    <property type="entry name" value="PBS_linker_poly"/>
    <property type="match status" value="1"/>
</dbReference>
<keyword evidence="3 6" id="KW-0605">Phycobilisome</keyword>
<evidence type="ECO:0000256" key="6">
    <source>
        <dbReference type="PROSITE-ProRule" id="PRU00775"/>
    </source>
</evidence>
<organism evidence="8">
    <name type="scientific">Desertifilum tharense IPPAS B-1220</name>
    <dbReference type="NCBI Taxonomy" id="1781255"/>
    <lineage>
        <taxon>Bacteria</taxon>
        <taxon>Bacillati</taxon>
        <taxon>Cyanobacteriota</taxon>
        <taxon>Cyanophyceae</taxon>
        <taxon>Desertifilales</taxon>
        <taxon>Desertifilaceae</taxon>
        <taxon>Desertifilum</taxon>
    </lineage>
</organism>
<dbReference type="RefSeq" id="WP_069969350.1">
    <property type="nucleotide sequence ID" value="NZ_CM124774.1"/>
</dbReference>
<comment type="similarity">
    <text evidence="6">Belongs to the phycobilisome linker protein family.</text>
</comment>
<comment type="caution">
    <text evidence="8">The sequence shown here is derived from an EMBL/GenBank/DDBJ whole genome shotgun (WGS) entry which is preliminary data.</text>
</comment>
<dbReference type="GO" id="GO:0012505">
    <property type="term" value="C:endomembrane system"/>
    <property type="evidence" value="ECO:0007669"/>
    <property type="project" value="UniProtKB-SubCell"/>
</dbReference>
<protein>
    <submittedName>
        <fullName evidence="8">Phycobilisome linker polypeptide</fullName>
    </submittedName>
</protein>
<dbReference type="GO" id="GO:0015979">
    <property type="term" value="P:photosynthesis"/>
    <property type="evidence" value="ECO:0007669"/>
    <property type="project" value="InterPro"/>
</dbReference>
<dbReference type="PROSITE" id="PS51445">
    <property type="entry name" value="PBS_LINKER"/>
    <property type="match status" value="1"/>
</dbReference>
<comment type="subcellular location">
    <subcellularLocation>
        <location evidence="1">Endomembrane system</location>
    </subcellularLocation>
</comment>
<keyword evidence="4" id="KW-0793">Thylakoid</keyword>
<dbReference type="EMBL" id="MJGC01000100">
    <property type="protein sequence ID" value="OEJ73040.1"/>
    <property type="molecule type" value="Genomic_DNA"/>
</dbReference>
<sequence length="239" mass="27718">MKPITVSRRSTLEERQNALRQIYTQVLERQPYAYERKILQKAEQDFLKDKIGVRRFLKELGHSEVYQNAFYTHCSNLKFLELCFKHFLGRAPINQEEVQLYCDILMRSGVNALITALLDSEEYRKVFGCFSVPYARPSQYYASPKAFLETHLLNHEYIGQRGVVVPTIYWHQLGLNCDAGLCHHPEAGEVLHPPISPEGERLQEQLQELLRLFESNQAQEAIASLSPQQKAALRKVIRE</sequence>
<evidence type="ECO:0000256" key="3">
    <source>
        <dbReference type="ARBA" id="ARBA00022738"/>
    </source>
</evidence>
<evidence type="ECO:0000256" key="2">
    <source>
        <dbReference type="ARBA" id="ARBA00022549"/>
    </source>
</evidence>
<evidence type="ECO:0000259" key="7">
    <source>
        <dbReference type="PROSITE" id="PS51445"/>
    </source>
</evidence>
<evidence type="ECO:0000256" key="1">
    <source>
        <dbReference type="ARBA" id="ARBA00004308"/>
    </source>
</evidence>
<keyword evidence="5" id="KW-0472">Membrane</keyword>
<dbReference type="STRING" id="1781255.BH720_21870"/>
<dbReference type="InterPro" id="IPR038255">
    <property type="entry name" value="PBS_linker_sf"/>
</dbReference>
<proteinExistence type="inferred from homology"/>
<dbReference type="Gene3D" id="1.10.3130.20">
    <property type="entry name" value="Phycobilisome linker domain"/>
    <property type="match status" value="1"/>
</dbReference>
<keyword evidence="2" id="KW-0042">Antenna complex</keyword>
<evidence type="ECO:0000313" key="8">
    <source>
        <dbReference type="EMBL" id="OEJ73040.1"/>
    </source>
</evidence>
<feature type="domain" description="PBS-linker" evidence="7">
    <location>
        <begin position="1"/>
        <end position="162"/>
    </location>
</feature>
<gene>
    <name evidence="8" type="ORF">BH720_21870</name>
</gene>
<reference evidence="8" key="1">
    <citation type="submission" date="2016-09" db="EMBL/GenBank/DDBJ databases">
        <title>Draft genome of thermotolerant cyanobacterium Desertifilum sp. strain IPPAS B-1220.</title>
        <authorList>
            <person name="Sinetova M.A."/>
            <person name="Bolakhan K."/>
            <person name="Zayadan B.K."/>
            <person name="Mironov K.S."/>
            <person name="Ustinova V."/>
            <person name="Kupriyanova E.V."/>
            <person name="Sidorov R.A."/>
            <person name="Skrypnik A.N."/>
            <person name="Gogoleva N.E."/>
            <person name="Gogolev Y.V."/>
            <person name="Los D.A."/>
        </authorList>
    </citation>
    <scope>NUCLEOTIDE SEQUENCE [LARGE SCALE GENOMIC DNA]</scope>
    <source>
        <strain evidence="8">IPPAS B-1220</strain>
    </source>
</reference>
<evidence type="ECO:0000256" key="5">
    <source>
        <dbReference type="ARBA" id="ARBA00023136"/>
    </source>
</evidence>
<dbReference type="AlphaFoldDB" id="A0A1E5QEE5"/>
<dbReference type="InterPro" id="IPR001297">
    <property type="entry name" value="PBS_linker_dom"/>
</dbReference>
<dbReference type="GO" id="GO:0030089">
    <property type="term" value="C:phycobilisome"/>
    <property type="evidence" value="ECO:0007669"/>
    <property type="project" value="UniProtKB-UniRule"/>
</dbReference>
<evidence type="ECO:0000256" key="4">
    <source>
        <dbReference type="ARBA" id="ARBA00023078"/>
    </source>
</evidence>
<dbReference type="OrthoDB" id="570934at2"/>